<evidence type="ECO:0000256" key="7">
    <source>
        <dbReference type="ARBA" id="ARBA00022884"/>
    </source>
</evidence>
<comment type="subcellular location">
    <subcellularLocation>
        <location evidence="2">Cytoplasm</location>
    </subcellularLocation>
    <subcellularLocation>
        <location evidence="1">Nucleus</location>
    </subcellularLocation>
</comment>
<evidence type="ECO:0000256" key="8">
    <source>
        <dbReference type="ARBA" id="ARBA00022927"/>
    </source>
</evidence>
<feature type="region of interest" description="Disordered" evidence="11">
    <location>
        <begin position="162"/>
        <end position="214"/>
    </location>
</feature>
<dbReference type="Gene3D" id="1.10.10.1440">
    <property type="entry name" value="PHAX RNA-binding domain"/>
    <property type="match status" value="1"/>
</dbReference>
<evidence type="ECO:0000256" key="9">
    <source>
        <dbReference type="ARBA" id="ARBA00023242"/>
    </source>
</evidence>
<feature type="domain" description="Phosphorylated adapter RNA export protein RNA-binding" evidence="12">
    <location>
        <begin position="234"/>
        <end position="313"/>
    </location>
</feature>
<organism evidence="13 14">
    <name type="scientific">Dinoponera quadriceps</name>
    <name type="common">South American ant</name>
    <dbReference type="NCBI Taxonomy" id="609295"/>
    <lineage>
        <taxon>Eukaryota</taxon>
        <taxon>Metazoa</taxon>
        <taxon>Ecdysozoa</taxon>
        <taxon>Arthropoda</taxon>
        <taxon>Hexapoda</taxon>
        <taxon>Insecta</taxon>
        <taxon>Pterygota</taxon>
        <taxon>Neoptera</taxon>
        <taxon>Endopterygota</taxon>
        <taxon>Hymenoptera</taxon>
        <taxon>Apocrita</taxon>
        <taxon>Aculeata</taxon>
        <taxon>Formicoidea</taxon>
        <taxon>Formicidae</taxon>
        <taxon>Ponerinae</taxon>
        <taxon>Ponerini</taxon>
        <taxon>Dinoponera</taxon>
    </lineage>
</organism>
<evidence type="ECO:0000256" key="5">
    <source>
        <dbReference type="ARBA" id="ARBA00022448"/>
    </source>
</evidence>
<keyword evidence="13" id="KW-1185">Reference proteome</keyword>
<feature type="compositionally biased region" description="Basic and acidic residues" evidence="11">
    <location>
        <begin position="175"/>
        <end position="191"/>
    </location>
</feature>
<dbReference type="GeneID" id="106751757"/>
<sequence>MIIIRSICFVETNFLKEGNEKEVTVLKNMEAEPELEDGEVVDDEACDVFGTYKILQRPYTAPITDIGAKMRCSDESDISTDSESDSDSDSTPVKRPKVKVKRHKSLTKDWTNKNDKYKVWCTQVQEESLTEDLLSCGVTKKMYQERNVENYNFTLRYAHKNQELHNNNSSDDEKDVERRLSNKRTSSDRCNVKLRLGKRKSPTRKSPTVFDSQKDPVRIIPDLSTTVESTDVEVATDITTKLCEKKESLIRRVVDIVGKKKAIQFFQETRKIEENGGMLIMNGSRRRTTGGVYFWLVKNDKHIPQEKIREIFVCDQKESNGQKKKNNEARKQNAQDRMRSFENGCDKDLPALLTRAELSTREIAEQARLRRGEGMDRIPMDSDRTVSNPPPSPVTDDPDHSEHTLIHRHVQDYTDDFLDIGVDIDSMEVL</sequence>
<evidence type="ECO:0000256" key="10">
    <source>
        <dbReference type="ARBA" id="ARBA00030834"/>
    </source>
</evidence>
<dbReference type="OrthoDB" id="20573at2759"/>
<dbReference type="InterPro" id="IPR039047">
    <property type="entry name" value="PHAX"/>
</dbReference>
<dbReference type="GO" id="GO:0003723">
    <property type="term" value="F:RNA binding"/>
    <property type="evidence" value="ECO:0007669"/>
    <property type="project" value="UniProtKB-KW"/>
</dbReference>
<evidence type="ECO:0000259" key="12">
    <source>
        <dbReference type="Pfam" id="PF10258"/>
    </source>
</evidence>
<dbReference type="KEGG" id="dqu:106751757"/>
<evidence type="ECO:0000256" key="3">
    <source>
        <dbReference type="ARBA" id="ARBA00006094"/>
    </source>
</evidence>
<feature type="region of interest" description="Disordered" evidence="11">
    <location>
        <begin position="366"/>
        <end position="401"/>
    </location>
</feature>
<feature type="region of interest" description="Disordered" evidence="11">
    <location>
        <begin position="318"/>
        <end position="337"/>
    </location>
</feature>
<dbReference type="RefSeq" id="XP_014488298.1">
    <property type="nucleotide sequence ID" value="XM_014632812.1"/>
</dbReference>
<dbReference type="GO" id="GO:0006408">
    <property type="term" value="P:snRNA export from nucleus"/>
    <property type="evidence" value="ECO:0007669"/>
    <property type="project" value="InterPro"/>
</dbReference>
<dbReference type="Pfam" id="PF10258">
    <property type="entry name" value="PHAX_RNA-bd"/>
    <property type="match status" value="1"/>
</dbReference>
<feature type="compositionally biased region" description="Basic residues" evidence="11">
    <location>
        <begin position="94"/>
        <end position="103"/>
    </location>
</feature>
<dbReference type="GO" id="GO:0005737">
    <property type="term" value="C:cytoplasm"/>
    <property type="evidence" value="ECO:0007669"/>
    <property type="project" value="UniProtKB-SubCell"/>
</dbReference>
<proteinExistence type="inferred from homology"/>
<evidence type="ECO:0000256" key="2">
    <source>
        <dbReference type="ARBA" id="ARBA00004496"/>
    </source>
</evidence>
<protein>
    <recommendedName>
        <fullName evidence="4">Phosphorylated adapter RNA export protein</fullName>
    </recommendedName>
    <alternativeName>
        <fullName evidence="10">RNA U small nuclear RNA export adapter protein</fullName>
    </alternativeName>
</protein>
<keyword evidence="6" id="KW-0963">Cytoplasm</keyword>
<comment type="similarity">
    <text evidence="3">Belongs to the PHAX family.</text>
</comment>
<dbReference type="PANTHER" id="PTHR13135">
    <property type="entry name" value="CYTOSOLIC RESINIFERATOXIN BINDING PROTEIN RBP-26"/>
    <property type="match status" value="1"/>
</dbReference>
<evidence type="ECO:0000256" key="1">
    <source>
        <dbReference type="ARBA" id="ARBA00004123"/>
    </source>
</evidence>
<evidence type="ECO:0000256" key="11">
    <source>
        <dbReference type="SAM" id="MobiDB-lite"/>
    </source>
</evidence>
<keyword evidence="7" id="KW-0694">RNA-binding</keyword>
<feature type="compositionally biased region" description="Acidic residues" evidence="11">
    <location>
        <begin position="75"/>
        <end position="88"/>
    </location>
</feature>
<dbReference type="AlphaFoldDB" id="A0A6P3YCW6"/>
<feature type="compositionally biased region" description="Basic and acidic residues" evidence="11">
    <location>
        <begin position="366"/>
        <end position="384"/>
    </location>
</feature>
<name>A0A6P3YCW6_DINQU</name>
<keyword evidence="8" id="KW-0653">Protein transport</keyword>
<dbReference type="FunFam" id="1.10.10.1440:FF:000001">
    <property type="entry name" value="phosphorylated adapter RNA export protein-like"/>
    <property type="match status" value="1"/>
</dbReference>
<evidence type="ECO:0000256" key="4">
    <source>
        <dbReference type="ARBA" id="ARBA00016856"/>
    </source>
</evidence>
<feature type="region of interest" description="Disordered" evidence="11">
    <location>
        <begin position="72"/>
        <end position="103"/>
    </location>
</feature>
<keyword evidence="9" id="KW-0539">Nucleus</keyword>
<dbReference type="InterPro" id="IPR019385">
    <property type="entry name" value="PHAX_RNA-binding_domain"/>
</dbReference>
<reference evidence="14" key="1">
    <citation type="submission" date="2025-08" db="UniProtKB">
        <authorList>
            <consortium name="RefSeq"/>
        </authorList>
    </citation>
    <scope>IDENTIFICATION</scope>
</reference>
<gene>
    <name evidence="14" type="primary">LOC106751757</name>
</gene>
<dbReference type="GO" id="GO:0015031">
    <property type="term" value="P:protein transport"/>
    <property type="evidence" value="ECO:0007669"/>
    <property type="project" value="UniProtKB-KW"/>
</dbReference>
<dbReference type="InterPro" id="IPR038092">
    <property type="entry name" value="PHAX_RNA-binding_sf"/>
</dbReference>
<evidence type="ECO:0000313" key="14">
    <source>
        <dbReference type="RefSeq" id="XP_014488298.1"/>
    </source>
</evidence>
<dbReference type="Proteomes" id="UP000515204">
    <property type="component" value="Unplaced"/>
</dbReference>
<dbReference type="GO" id="GO:0005634">
    <property type="term" value="C:nucleus"/>
    <property type="evidence" value="ECO:0007669"/>
    <property type="project" value="UniProtKB-SubCell"/>
</dbReference>
<dbReference type="CTD" id="51808"/>
<dbReference type="PANTHER" id="PTHR13135:SF0">
    <property type="entry name" value="PHOSPHORYLATED ADAPTER RNA EXPORT PROTEIN"/>
    <property type="match status" value="1"/>
</dbReference>
<evidence type="ECO:0000256" key="6">
    <source>
        <dbReference type="ARBA" id="ARBA00022490"/>
    </source>
</evidence>
<accession>A0A6P3YCW6</accession>
<keyword evidence="5" id="KW-0813">Transport</keyword>
<evidence type="ECO:0000313" key="13">
    <source>
        <dbReference type="Proteomes" id="UP000515204"/>
    </source>
</evidence>